<dbReference type="SUPFAM" id="SSF55383">
    <property type="entry name" value="Copper amine oxidase, domain N"/>
    <property type="match status" value="1"/>
</dbReference>
<proteinExistence type="predicted"/>
<dbReference type="PANTHER" id="PTHR30404">
    <property type="entry name" value="N-ACETYLMURAMOYL-L-ALANINE AMIDASE"/>
    <property type="match status" value="1"/>
</dbReference>
<dbReference type="GO" id="GO:0009253">
    <property type="term" value="P:peptidoglycan catabolic process"/>
    <property type="evidence" value="ECO:0007669"/>
    <property type="project" value="InterPro"/>
</dbReference>
<reference evidence="6" key="1">
    <citation type="submission" date="2006-05" db="EMBL/GenBank/DDBJ databases">
        <title>Annotation of the draft genome assembly of Desulfuromonas acetoxidans DSM 684.</title>
        <authorList>
            <consortium name="US DOE Joint Genome Institute (JGI-ORNL)"/>
            <person name="Larimer F."/>
            <person name="Land M."/>
            <person name="Hauser L."/>
        </authorList>
    </citation>
    <scope>NUCLEOTIDE SEQUENCE [LARGE SCALE GENOMIC DNA]</scope>
    <source>
        <strain evidence="6">DSM 684</strain>
    </source>
</reference>
<evidence type="ECO:0000256" key="3">
    <source>
        <dbReference type="ARBA" id="ARBA00022801"/>
    </source>
</evidence>
<dbReference type="EC" id="3.5.1.28" evidence="2"/>
<keyword evidence="4" id="KW-0732">Signal</keyword>
<keyword evidence="7" id="KW-1185">Reference proteome</keyword>
<dbReference type="PROSITE" id="PS51257">
    <property type="entry name" value="PROKAR_LIPOPROTEIN"/>
    <property type="match status" value="1"/>
</dbReference>
<evidence type="ECO:0000313" key="7">
    <source>
        <dbReference type="Proteomes" id="UP000005695"/>
    </source>
</evidence>
<reference evidence="6" key="2">
    <citation type="submission" date="2006-05" db="EMBL/GenBank/DDBJ databases">
        <title>Sequencing of the draft genome and assembly of Desulfuromonas acetoxidans DSM 684.</title>
        <authorList>
            <consortium name="US DOE Joint Genome Institute (JGI-PGF)"/>
            <person name="Copeland A."/>
            <person name="Lucas S."/>
            <person name="Lapidus A."/>
            <person name="Barry K."/>
            <person name="Detter J.C."/>
            <person name="Glavina del Rio T."/>
            <person name="Hammon N."/>
            <person name="Israni S."/>
            <person name="Dalin E."/>
            <person name="Tice H."/>
            <person name="Bruce D."/>
            <person name="Pitluck S."/>
            <person name="Richardson P."/>
        </authorList>
    </citation>
    <scope>NUCLEOTIDE SEQUENCE [LARGE SCALE GENOMIC DNA]</scope>
    <source>
        <strain evidence="6">DSM 684</strain>
    </source>
</reference>
<dbReference type="RefSeq" id="WP_005999472.1">
    <property type="nucleotide sequence ID" value="NZ_AAEW02000006.1"/>
</dbReference>
<dbReference type="AlphaFoldDB" id="Q1K0X5"/>
<feature type="domain" description="MurNAc-LAA" evidence="5">
    <location>
        <begin position="226"/>
        <end position="348"/>
    </location>
</feature>
<dbReference type="CDD" id="cd02696">
    <property type="entry name" value="MurNAc-LAA"/>
    <property type="match status" value="1"/>
</dbReference>
<dbReference type="InterPro" id="IPR036582">
    <property type="entry name" value="Mao_N_sf"/>
</dbReference>
<evidence type="ECO:0000313" key="6">
    <source>
        <dbReference type="EMBL" id="EAT16233.1"/>
    </source>
</evidence>
<keyword evidence="3 6" id="KW-0378">Hydrolase</keyword>
<evidence type="ECO:0000256" key="4">
    <source>
        <dbReference type="SAM" id="SignalP"/>
    </source>
</evidence>
<feature type="chain" id="PRO_5004192360" description="N-acetylmuramoyl-L-alanine amidase" evidence="4">
    <location>
        <begin position="21"/>
        <end position="354"/>
    </location>
</feature>
<gene>
    <name evidence="6" type="ORF">Dace_1697</name>
</gene>
<name>Q1K0X5_DESA6</name>
<protein>
    <recommendedName>
        <fullName evidence="2">N-acetylmuramoyl-L-alanine amidase</fullName>
        <ecNumber evidence="2">3.5.1.28</ecNumber>
    </recommendedName>
</protein>
<dbReference type="Proteomes" id="UP000005695">
    <property type="component" value="Unassembled WGS sequence"/>
</dbReference>
<dbReference type="OrthoDB" id="9806267at2"/>
<dbReference type="SUPFAM" id="SSF53187">
    <property type="entry name" value="Zn-dependent exopeptidases"/>
    <property type="match status" value="1"/>
</dbReference>
<dbReference type="PANTHER" id="PTHR30404:SF0">
    <property type="entry name" value="N-ACETYLMURAMOYL-L-ALANINE AMIDASE AMIC"/>
    <property type="match status" value="1"/>
</dbReference>
<sequence>MRRFLLVLIVLLWTSQACFAAVELSREGKPPQLLSEVYHHQGMPYLAIDDVLPALGLRGYWNSVAHQYVISTPSGKATFFPGGQYLKLGERFLPITHPARFIDGRLRVSENFVLEQLGTLLPYALYYRNLDPELAVPESSEGALDKLFAFLLQKKKASTEPALRAVAIDPGHGGEETGAIGLNGVKEKNIVLDVAQHLEKQVKMKLGIPVYLSRNDDYSLSFDQHLQSARHDNVDAFLLLHAQASLSPQPHGIHLYVRPGEDSFSASMPSAQDKPSSMMLALRLSEALRDAGFQVQEVTQAPLLPLVPGDLPTVLIELGYLSHQGDYDLLTREDGQARLAAALFAGLQKFASQP</sequence>
<dbReference type="InterPro" id="IPR002508">
    <property type="entry name" value="MurNAc-LAA_cat"/>
</dbReference>
<accession>Q1K0X5</accession>
<comment type="caution">
    <text evidence="6">The sequence shown here is derived from an EMBL/GenBank/DDBJ whole genome shotgun (WGS) entry which is preliminary data.</text>
</comment>
<evidence type="ECO:0000259" key="5">
    <source>
        <dbReference type="SMART" id="SM00646"/>
    </source>
</evidence>
<dbReference type="GO" id="GO:0030288">
    <property type="term" value="C:outer membrane-bounded periplasmic space"/>
    <property type="evidence" value="ECO:0007669"/>
    <property type="project" value="TreeGrafter"/>
</dbReference>
<organism evidence="6 7">
    <name type="scientific">Desulfuromonas acetoxidans (strain DSM 684 / 11070)</name>
    <dbReference type="NCBI Taxonomy" id="281689"/>
    <lineage>
        <taxon>Bacteria</taxon>
        <taxon>Pseudomonadati</taxon>
        <taxon>Thermodesulfobacteriota</taxon>
        <taxon>Desulfuromonadia</taxon>
        <taxon>Desulfuromonadales</taxon>
        <taxon>Desulfuromonadaceae</taxon>
        <taxon>Desulfuromonas</taxon>
    </lineage>
</organism>
<comment type="catalytic activity">
    <reaction evidence="1">
        <text>Hydrolyzes the link between N-acetylmuramoyl residues and L-amino acid residues in certain cell-wall glycopeptides.</text>
        <dbReference type="EC" id="3.5.1.28"/>
    </reaction>
</comment>
<dbReference type="GO" id="GO:0008745">
    <property type="term" value="F:N-acetylmuramoyl-L-alanine amidase activity"/>
    <property type="evidence" value="ECO:0007669"/>
    <property type="project" value="UniProtKB-EC"/>
</dbReference>
<dbReference type="EMBL" id="AAEW02000006">
    <property type="protein sequence ID" value="EAT16233.1"/>
    <property type="molecule type" value="Genomic_DNA"/>
</dbReference>
<evidence type="ECO:0000256" key="1">
    <source>
        <dbReference type="ARBA" id="ARBA00001561"/>
    </source>
</evidence>
<dbReference type="SMART" id="SM00646">
    <property type="entry name" value="Ami_3"/>
    <property type="match status" value="1"/>
</dbReference>
<dbReference type="Pfam" id="PF01520">
    <property type="entry name" value="Amidase_3"/>
    <property type="match status" value="1"/>
</dbReference>
<dbReference type="InterPro" id="IPR050695">
    <property type="entry name" value="N-acetylmuramoyl_amidase_3"/>
</dbReference>
<feature type="signal peptide" evidence="4">
    <location>
        <begin position="1"/>
        <end position="20"/>
    </location>
</feature>
<evidence type="ECO:0000256" key="2">
    <source>
        <dbReference type="ARBA" id="ARBA00011901"/>
    </source>
</evidence>
<dbReference type="Gene3D" id="3.40.630.40">
    <property type="entry name" value="Zn-dependent exopeptidases"/>
    <property type="match status" value="1"/>
</dbReference>